<protein>
    <submittedName>
        <fullName evidence="1">Uncharacterized protein</fullName>
    </submittedName>
</protein>
<proteinExistence type="predicted"/>
<feature type="non-terminal residue" evidence="1">
    <location>
        <position position="1"/>
    </location>
</feature>
<dbReference type="VEuPathDB" id="AmoebaDB:KM1_082680"/>
<gene>
    <name evidence="1" type="ORF">KM1_082680</name>
</gene>
<dbReference type="AlphaFoldDB" id="M7WY56"/>
<name>M7WY56_ENTHI</name>
<organism evidence="1 2">
    <name type="scientific">Entamoeba histolytica HM-3:IMSS</name>
    <dbReference type="NCBI Taxonomy" id="885315"/>
    <lineage>
        <taxon>Eukaryota</taxon>
        <taxon>Amoebozoa</taxon>
        <taxon>Evosea</taxon>
        <taxon>Archamoebae</taxon>
        <taxon>Mastigamoebida</taxon>
        <taxon>Entamoebidae</taxon>
        <taxon>Entamoeba</taxon>
    </lineage>
</organism>
<dbReference type="Proteomes" id="UP000030780">
    <property type="component" value="Unassembled WGS sequence"/>
</dbReference>
<evidence type="ECO:0000313" key="1">
    <source>
        <dbReference type="EMBL" id="EMS16319.1"/>
    </source>
</evidence>
<sequence length="89" mass="10214">KIKDEKIIPVIVSINGLVNKENIRLIKELKINIDIIKEIKNLVIKNMMGVMEYSSYHNQTYSVKLLDEDELTELVSPDTRTIEASSINI</sequence>
<accession>M7WY56</accession>
<dbReference type="EMBL" id="KB637451">
    <property type="protein sequence ID" value="EMS16319.1"/>
    <property type="molecule type" value="Genomic_DNA"/>
</dbReference>
<reference evidence="1 2" key="1">
    <citation type="submission" date="2013-01" db="EMBL/GenBank/DDBJ databases">
        <authorList>
            <person name="Inman J."/>
            <person name="Zafar N."/>
            <person name="Lorenzi H."/>
            <person name="Caler E."/>
        </authorList>
    </citation>
    <scope>NUCLEOTIDE SEQUENCE [LARGE SCALE GENOMIC DNA]</scope>
    <source>
        <strain evidence="1 2">HM-3:IMSS</strain>
    </source>
</reference>
<evidence type="ECO:0000313" key="2">
    <source>
        <dbReference type="Proteomes" id="UP000030780"/>
    </source>
</evidence>